<protein>
    <submittedName>
        <fullName evidence="3">DUF4091 domain-containing protein</fullName>
    </submittedName>
</protein>
<organism evidence="3 4">
    <name type="scientific">Brachybacterium rhamnosum</name>
    <dbReference type="NCBI Taxonomy" id="173361"/>
    <lineage>
        <taxon>Bacteria</taxon>
        <taxon>Bacillati</taxon>
        <taxon>Actinomycetota</taxon>
        <taxon>Actinomycetes</taxon>
        <taxon>Micrococcales</taxon>
        <taxon>Dermabacteraceae</taxon>
        <taxon>Brachybacterium</taxon>
    </lineage>
</organism>
<evidence type="ECO:0000259" key="2">
    <source>
        <dbReference type="Pfam" id="PF13320"/>
    </source>
</evidence>
<accession>A0ABW4Q2G8</accession>
<name>A0ABW4Q2G8_9MICO</name>
<feature type="region of interest" description="Disordered" evidence="1">
    <location>
        <begin position="1"/>
        <end position="21"/>
    </location>
</feature>
<dbReference type="Proteomes" id="UP001597280">
    <property type="component" value="Unassembled WGS sequence"/>
</dbReference>
<dbReference type="RefSeq" id="WP_264449914.1">
    <property type="nucleotide sequence ID" value="NZ_BAAAIS010000003.1"/>
</dbReference>
<sequence>MQTRLTDSLEKVLGPTPPRPLATRGDMHVSGFLGERLSLQLAVLLEHGDGDSVRAGAEGPLAGVTELSVVRRVPVSLAAPEDADPHYLVTDPGEYPDLLEPAPTGPVRLTPGTWEALWIDVRVTDPELAGDHDLEIAVESEGGSARHRVRVRIHPRELPPLSLLNTHWFHADSLAVHYEVPVLGERHWELIEAFLGAARGMDVNSVLTPVWTPPLDTAVGHERPTVQLVGIEETGPGEYRVDLSALDRWLALCEAAGFRAIELAHLFTQWGAQATPKIVVDTPAGPEKRFGWHVPATDPSYRRLLEQMIPVLRAHLDAQWPGEVLWHLSDEPGEADLEGYRAARAQVADLLEGAQVVDALSSYAYAAAGLVATPVVATDHVRPFLEAGLQPWVYYCVSQGRDVANRFIALPSVRSRVLGRQLFVHGAPGFLHWGFNFWWTQHALAPVDPFTDTCAGGAFPGGDASVVYPGPDGTPWPSIRHRVLAQAMADHRALTLLAALAGHDDAAALVDEGGTLAYDRFSYDAAEHLAARAAVGEAILAFDGLVPGVGGGGQDD</sequence>
<keyword evidence="4" id="KW-1185">Reference proteome</keyword>
<proteinExistence type="predicted"/>
<comment type="caution">
    <text evidence="3">The sequence shown here is derived from an EMBL/GenBank/DDBJ whole genome shotgun (WGS) entry which is preliminary data.</text>
</comment>
<dbReference type="InterPro" id="IPR017853">
    <property type="entry name" value="GH"/>
</dbReference>
<reference evidence="4" key="1">
    <citation type="journal article" date="2019" name="Int. J. Syst. Evol. Microbiol.">
        <title>The Global Catalogue of Microorganisms (GCM) 10K type strain sequencing project: providing services to taxonomists for standard genome sequencing and annotation.</title>
        <authorList>
            <consortium name="The Broad Institute Genomics Platform"/>
            <consortium name="The Broad Institute Genome Sequencing Center for Infectious Disease"/>
            <person name="Wu L."/>
            <person name="Ma J."/>
        </authorList>
    </citation>
    <scope>NUCLEOTIDE SEQUENCE [LARGE SCALE GENOMIC DNA]</scope>
    <source>
        <strain evidence="4">JCM 11650</strain>
    </source>
</reference>
<evidence type="ECO:0000313" key="3">
    <source>
        <dbReference type="EMBL" id="MFD1835911.1"/>
    </source>
</evidence>
<dbReference type="Pfam" id="PF13320">
    <property type="entry name" value="GH123_cat"/>
    <property type="match status" value="1"/>
</dbReference>
<gene>
    <name evidence="3" type="ORF">ACFSDA_12625</name>
</gene>
<dbReference type="InterPro" id="IPR025150">
    <property type="entry name" value="GH123_cat"/>
</dbReference>
<dbReference type="Gene3D" id="3.20.20.80">
    <property type="entry name" value="Glycosidases"/>
    <property type="match status" value="1"/>
</dbReference>
<evidence type="ECO:0000256" key="1">
    <source>
        <dbReference type="SAM" id="MobiDB-lite"/>
    </source>
</evidence>
<dbReference type="SUPFAM" id="SSF51445">
    <property type="entry name" value="(Trans)glycosidases"/>
    <property type="match status" value="1"/>
</dbReference>
<dbReference type="EMBL" id="JBHUFL010000003">
    <property type="protein sequence ID" value="MFD1835911.1"/>
    <property type="molecule type" value="Genomic_DNA"/>
</dbReference>
<feature type="domain" description="Glycoside hydrolase 123 catalytic" evidence="2">
    <location>
        <begin position="168"/>
        <end position="497"/>
    </location>
</feature>
<evidence type="ECO:0000313" key="4">
    <source>
        <dbReference type="Proteomes" id="UP001597280"/>
    </source>
</evidence>